<protein>
    <submittedName>
        <fullName evidence="1">Uncharacterized protein</fullName>
    </submittedName>
</protein>
<proteinExistence type="predicted"/>
<name>A0A6J5KZ17_9CAUD</name>
<accession>A0A6J5KZ17</accession>
<sequence length="70" mass="8387">MIEEIRFRAGIDGQVVLQVMEMQKQNYGIDYKEIWRDAKVEDLLQVSAFTLPYKKQDFTFRDPRKEMGLE</sequence>
<organism evidence="1">
    <name type="scientific">uncultured Caudovirales phage</name>
    <dbReference type="NCBI Taxonomy" id="2100421"/>
    <lineage>
        <taxon>Viruses</taxon>
        <taxon>Duplodnaviria</taxon>
        <taxon>Heunggongvirae</taxon>
        <taxon>Uroviricota</taxon>
        <taxon>Caudoviricetes</taxon>
        <taxon>Peduoviridae</taxon>
        <taxon>Maltschvirus</taxon>
        <taxon>Maltschvirus maltsch</taxon>
    </lineage>
</organism>
<dbReference type="EMBL" id="LR796193">
    <property type="protein sequence ID" value="CAB4126257.1"/>
    <property type="molecule type" value="Genomic_DNA"/>
</dbReference>
<evidence type="ECO:0000313" key="1">
    <source>
        <dbReference type="EMBL" id="CAB4126257.1"/>
    </source>
</evidence>
<reference evidence="1" key="1">
    <citation type="submission" date="2020-04" db="EMBL/GenBank/DDBJ databases">
        <authorList>
            <person name="Chiriac C."/>
            <person name="Salcher M."/>
            <person name="Ghai R."/>
            <person name="Kavagutti S V."/>
        </authorList>
    </citation>
    <scope>NUCLEOTIDE SEQUENCE</scope>
</reference>
<gene>
    <name evidence="1" type="ORF">UFOVP70_1</name>
</gene>